<dbReference type="InterPro" id="IPR014710">
    <property type="entry name" value="RmlC-like_jellyroll"/>
</dbReference>
<dbReference type="FunFam" id="2.60.120.10:FF:000045">
    <property type="entry name" value="Cysteine dioxygenase 1"/>
    <property type="match status" value="1"/>
</dbReference>
<keyword evidence="9 10" id="KW-0408">Iron</keyword>
<dbReference type="InterPro" id="IPR010300">
    <property type="entry name" value="CDO_1"/>
</dbReference>
<evidence type="ECO:0000256" key="8">
    <source>
        <dbReference type="ARBA" id="ARBA00023002"/>
    </source>
</evidence>
<dbReference type="GO" id="GO:0017172">
    <property type="term" value="F:cysteine dioxygenase activity"/>
    <property type="evidence" value="ECO:0007669"/>
    <property type="project" value="UniProtKB-UniRule"/>
</dbReference>
<dbReference type="InterPro" id="IPR011051">
    <property type="entry name" value="RmlC_Cupin_sf"/>
</dbReference>
<name>A0A7R8WCH4_9CRUS</name>
<keyword evidence="5 10" id="KW-0479">Metal-binding</keyword>
<dbReference type="EC" id="1.13.11.20" evidence="4 10"/>
<accession>A0A7R8WCH4</accession>
<evidence type="ECO:0000256" key="3">
    <source>
        <dbReference type="ARBA" id="ARBA00006622"/>
    </source>
</evidence>
<dbReference type="PANTHER" id="PTHR12918:SF1">
    <property type="entry name" value="CYSTEINE DIOXYGENASE TYPE 1"/>
    <property type="match status" value="1"/>
</dbReference>
<dbReference type="GO" id="GO:0008198">
    <property type="term" value="F:ferrous iron binding"/>
    <property type="evidence" value="ECO:0007669"/>
    <property type="project" value="UniProtKB-ARBA"/>
</dbReference>
<dbReference type="OrthoDB" id="543511at2759"/>
<keyword evidence="7 10" id="KW-0223">Dioxygenase</keyword>
<evidence type="ECO:0000256" key="1">
    <source>
        <dbReference type="ARBA" id="ARBA00000629"/>
    </source>
</evidence>
<comment type="catalytic activity">
    <reaction evidence="1 10">
        <text>L-cysteine + O2 = 3-sulfino-L-alanine + H(+)</text>
        <dbReference type="Rhea" id="RHEA:20441"/>
        <dbReference type="ChEBI" id="CHEBI:15378"/>
        <dbReference type="ChEBI" id="CHEBI:15379"/>
        <dbReference type="ChEBI" id="CHEBI:35235"/>
        <dbReference type="ChEBI" id="CHEBI:61085"/>
        <dbReference type="EC" id="1.13.11.20"/>
    </reaction>
</comment>
<keyword evidence="8 10" id="KW-0560">Oxidoreductase</keyword>
<evidence type="ECO:0000256" key="9">
    <source>
        <dbReference type="ARBA" id="ARBA00023004"/>
    </source>
</evidence>
<keyword evidence="6" id="KW-0883">Thioether bond</keyword>
<gene>
    <name evidence="11" type="ORF">CTOB1V02_LOCUS4275</name>
</gene>
<reference evidence="11" key="1">
    <citation type="submission" date="2020-11" db="EMBL/GenBank/DDBJ databases">
        <authorList>
            <person name="Tran Van P."/>
        </authorList>
    </citation>
    <scope>NUCLEOTIDE SEQUENCE</scope>
</reference>
<dbReference type="SUPFAM" id="SSF51182">
    <property type="entry name" value="RmlC-like cupins"/>
    <property type="match status" value="1"/>
</dbReference>
<dbReference type="PANTHER" id="PTHR12918">
    <property type="entry name" value="CYSTEINE DIOXYGENASE"/>
    <property type="match status" value="1"/>
</dbReference>
<dbReference type="CDD" id="cd10548">
    <property type="entry name" value="cupin_CDO"/>
    <property type="match status" value="1"/>
</dbReference>
<dbReference type="EMBL" id="OB660809">
    <property type="protein sequence ID" value="CAD7226355.1"/>
    <property type="molecule type" value="Genomic_DNA"/>
</dbReference>
<proteinExistence type="inferred from homology"/>
<evidence type="ECO:0000256" key="2">
    <source>
        <dbReference type="ARBA" id="ARBA00004759"/>
    </source>
</evidence>
<dbReference type="AlphaFoldDB" id="A0A7R8WCH4"/>
<dbReference type="Gene3D" id="2.60.120.10">
    <property type="entry name" value="Jelly Rolls"/>
    <property type="match status" value="1"/>
</dbReference>
<evidence type="ECO:0000256" key="6">
    <source>
        <dbReference type="ARBA" id="ARBA00022784"/>
    </source>
</evidence>
<evidence type="ECO:0000256" key="4">
    <source>
        <dbReference type="ARBA" id="ARBA00013133"/>
    </source>
</evidence>
<evidence type="ECO:0000256" key="5">
    <source>
        <dbReference type="ARBA" id="ARBA00022723"/>
    </source>
</evidence>
<comment type="cofactor">
    <cofactor evidence="10">
        <name>Fe cation</name>
        <dbReference type="ChEBI" id="CHEBI:24875"/>
    </cofactor>
    <text evidence="10">Binds 1 Fe cation per subunit.</text>
</comment>
<dbReference type="GO" id="GO:0042412">
    <property type="term" value="P:taurine biosynthetic process"/>
    <property type="evidence" value="ECO:0007669"/>
    <property type="project" value="UniProtKB-UniRule"/>
</dbReference>
<comment type="pathway">
    <text evidence="2 10">Organosulfur biosynthesis; taurine biosynthesis; hypotaurine from L-cysteine: step 1/2.</text>
</comment>
<evidence type="ECO:0000256" key="10">
    <source>
        <dbReference type="RuleBase" id="RU366010"/>
    </source>
</evidence>
<dbReference type="UniPathway" id="UPA00012">
    <property type="reaction ID" value="UER00537"/>
</dbReference>
<organism evidence="11">
    <name type="scientific">Cyprideis torosa</name>
    <dbReference type="NCBI Taxonomy" id="163714"/>
    <lineage>
        <taxon>Eukaryota</taxon>
        <taxon>Metazoa</taxon>
        <taxon>Ecdysozoa</taxon>
        <taxon>Arthropoda</taxon>
        <taxon>Crustacea</taxon>
        <taxon>Oligostraca</taxon>
        <taxon>Ostracoda</taxon>
        <taxon>Podocopa</taxon>
        <taxon>Podocopida</taxon>
        <taxon>Cytherocopina</taxon>
        <taxon>Cytheroidea</taxon>
        <taxon>Cytherideidae</taxon>
        <taxon>Cyprideis</taxon>
    </lineage>
</organism>
<comment type="similarity">
    <text evidence="3 10">Belongs to the cysteine dioxygenase family.</text>
</comment>
<dbReference type="Pfam" id="PF05995">
    <property type="entry name" value="CDO_I"/>
    <property type="match status" value="1"/>
</dbReference>
<evidence type="ECO:0000256" key="7">
    <source>
        <dbReference type="ARBA" id="ARBA00022964"/>
    </source>
</evidence>
<sequence length="232" mass="27028">MSGKEINCKVSFEELIEKLHEIFESDHVNIEEVQQLMESYESNPLDWKKFAKFDSFRYTRNLVDEGNGKFNLMLLCWNEGHASSIHDHANSHCFMKMLSGGLREIRFSWPDRNEDSSNDHSMTRIAENLLKTNQVCYIHDKLGLHRVENVSDKDPAVSLHLYCPPFDQCNTFDEKTGKSMTCKVTFWSKFGNRTPFQQESLPAAASAPSPRRKRTEWEHSTLLWFADMVFHT</sequence>
<evidence type="ECO:0000313" key="11">
    <source>
        <dbReference type="EMBL" id="CAD7226355.1"/>
    </source>
</evidence>
<dbReference type="GO" id="GO:0019448">
    <property type="term" value="P:L-cysteine catabolic process"/>
    <property type="evidence" value="ECO:0007669"/>
    <property type="project" value="TreeGrafter"/>
</dbReference>
<protein>
    <recommendedName>
        <fullName evidence="4 10">Cysteine dioxygenase</fullName>
        <ecNumber evidence="4 10">1.13.11.20</ecNumber>
    </recommendedName>
</protein>